<keyword evidence="3" id="KW-0342">GTP-binding</keyword>
<dbReference type="PROSITE" id="PS51419">
    <property type="entry name" value="RAB"/>
    <property type="match status" value="1"/>
</dbReference>
<evidence type="ECO:0000256" key="3">
    <source>
        <dbReference type="ARBA" id="ARBA00023134"/>
    </source>
</evidence>
<dbReference type="NCBIfam" id="TIGR00231">
    <property type="entry name" value="small_GTP"/>
    <property type="match status" value="1"/>
</dbReference>
<keyword evidence="2" id="KW-0547">Nucleotide-binding</keyword>
<accession>A0A7S4HNL6</accession>
<sequence length="213" mass="23784">MSEEGLEYLFKVMVVGHSNAGKTSIIQRYTKDNFSADYKTTIGVDFFMKKIIWNEDADILLQLWDLGGQDRFTNLSRAYYQQAVGAIVVFDCTSEASLLHSKEWKADIDAKVTWNGKKIPTVLFANKIDLGAGSFMKDREIIEECCRECGFIGWFETSAKDNKGIDGGMMFLISKIMELGGHAAQGEAAPTNDSTITIRPRPKKVEADNKPCC</sequence>
<dbReference type="EMBL" id="HBKP01003760">
    <property type="protein sequence ID" value="CAE2204653.1"/>
    <property type="molecule type" value="Transcribed_RNA"/>
</dbReference>
<dbReference type="Gene3D" id="3.40.50.300">
    <property type="entry name" value="P-loop containing nucleotide triphosphate hydrolases"/>
    <property type="match status" value="1"/>
</dbReference>
<dbReference type="InterPro" id="IPR001806">
    <property type="entry name" value="Small_GTPase"/>
</dbReference>
<dbReference type="SMART" id="SM00175">
    <property type="entry name" value="RAB"/>
    <property type="match status" value="1"/>
</dbReference>
<dbReference type="GO" id="GO:0003924">
    <property type="term" value="F:GTPase activity"/>
    <property type="evidence" value="ECO:0007669"/>
    <property type="project" value="InterPro"/>
</dbReference>
<dbReference type="PROSITE" id="PS51421">
    <property type="entry name" value="RAS"/>
    <property type="match status" value="1"/>
</dbReference>
<dbReference type="AlphaFoldDB" id="A0A7S4HNL6"/>
<proteinExistence type="inferred from homology"/>
<dbReference type="GO" id="GO:0005525">
    <property type="term" value="F:GTP binding"/>
    <property type="evidence" value="ECO:0007669"/>
    <property type="project" value="UniProtKB-KW"/>
</dbReference>
<gene>
    <name evidence="4" type="ORF">VSP0166_LOCUS2727</name>
</gene>
<dbReference type="SMART" id="SM00176">
    <property type="entry name" value="RAN"/>
    <property type="match status" value="1"/>
</dbReference>
<dbReference type="SMART" id="SM00174">
    <property type="entry name" value="RHO"/>
    <property type="match status" value="1"/>
</dbReference>
<dbReference type="SMART" id="SM00173">
    <property type="entry name" value="RAS"/>
    <property type="match status" value="1"/>
</dbReference>
<evidence type="ECO:0000313" key="4">
    <source>
        <dbReference type="EMBL" id="CAE2204653.1"/>
    </source>
</evidence>
<protein>
    <recommendedName>
        <fullName evidence="5">Ras-related protein Rab</fullName>
    </recommendedName>
</protein>
<organism evidence="4">
    <name type="scientific">Vannella robusta</name>
    <dbReference type="NCBI Taxonomy" id="1487602"/>
    <lineage>
        <taxon>Eukaryota</taxon>
        <taxon>Amoebozoa</taxon>
        <taxon>Discosea</taxon>
        <taxon>Flabellinia</taxon>
        <taxon>Vannellidae</taxon>
        <taxon>Vannella</taxon>
    </lineage>
</organism>
<comment type="similarity">
    <text evidence="1">Belongs to the small GTPase superfamily. Rab family.</text>
</comment>
<dbReference type="GO" id="GO:0005764">
    <property type="term" value="C:lysosome"/>
    <property type="evidence" value="ECO:0007669"/>
    <property type="project" value="TreeGrafter"/>
</dbReference>
<dbReference type="GO" id="GO:0090385">
    <property type="term" value="P:phagosome-lysosome fusion"/>
    <property type="evidence" value="ECO:0007669"/>
    <property type="project" value="TreeGrafter"/>
</dbReference>
<dbReference type="GO" id="GO:0008333">
    <property type="term" value="P:endosome to lysosome transport"/>
    <property type="evidence" value="ECO:0007669"/>
    <property type="project" value="TreeGrafter"/>
</dbReference>
<dbReference type="SUPFAM" id="SSF52540">
    <property type="entry name" value="P-loop containing nucleoside triphosphate hydrolases"/>
    <property type="match status" value="1"/>
</dbReference>
<evidence type="ECO:0000256" key="2">
    <source>
        <dbReference type="ARBA" id="ARBA00022741"/>
    </source>
</evidence>
<dbReference type="PANTHER" id="PTHR47981:SF39">
    <property type="entry name" value="RAS-RELATED PROTEIN RAB"/>
    <property type="match status" value="1"/>
</dbReference>
<reference evidence="4" key="1">
    <citation type="submission" date="2021-01" db="EMBL/GenBank/DDBJ databases">
        <authorList>
            <person name="Corre E."/>
            <person name="Pelletier E."/>
            <person name="Niang G."/>
            <person name="Scheremetjew M."/>
            <person name="Finn R."/>
            <person name="Kale V."/>
            <person name="Holt S."/>
            <person name="Cochrane G."/>
            <person name="Meng A."/>
            <person name="Brown T."/>
            <person name="Cohen L."/>
        </authorList>
    </citation>
    <scope>NUCLEOTIDE SEQUENCE</scope>
    <source>
        <strain evidence="4">DIVA3 518/3/11/1/6</strain>
    </source>
</reference>
<evidence type="ECO:0000256" key="1">
    <source>
        <dbReference type="ARBA" id="ARBA00006270"/>
    </source>
</evidence>
<dbReference type="InterPro" id="IPR005225">
    <property type="entry name" value="Small_GTP-bd"/>
</dbReference>
<dbReference type="GO" id="GO:0005770">
    <property type="term" value="C:late endosome"/>
    <property type="evidence" value="ECO:0007669"/>
    <property type="project" value="TreeGrafter"/>
</dbReference>
<dbReference type="PROSITE" id="PS51417">
    <property type="entry name" value="ARF"/>
    <property type="match status" value="1"/>
</dbReference>
<name>A0A7S4HNL6_9EUKA</name>
<dbReference type="PRINTS" id="PR00449">
    <property type="entry name" value="RASTRNSFRMNG"/>
</dbReference>
<dbReference type="PANTHER" id="PTHR47981">
    <property type="entry name" value="RAB FAMILY"/>
    <property type="match status" value="1"/>
</dbReference>
<dbReference type="InterPro" id="IPR027417">
    <property type="entry name" value="P-loop_NTPase"/>
</dbReference>
<dbReference type="FunFam" id="3.40.50.300:FF:001800">
    <property type="entry name" value="Rab family GTPase"/>
    <property type="match status" value="1"/>
</dbReference>
<dbReference type="Pfam" id="PF00071">
    <property type="entry name" value="Ras"/>
    <property type="match status" value="1"/>
</dbReference>
<evidence type="ECO:0008006" key="5">
    <source>
        <dbReference type="Google" id="ProtNLM"/>
    </source>
</evidence>
<dbReference type="GO" id="GO:0045335">
    <property type="term" value="C:phagocytic vesicle"/>
    <property type="evidence" value="ECO:0007669"/>
    <property type="project" value="TreeGrafter"/>
</dbReference>